<evidence type="ECO:0000313" key="3">
    <source>
        <dbReference type="Proteomes" id="UP000245119"/>
    </source>
</evidence>
<evidence type="ECO:0000256" key="1">
    <source>
        <dbReference type="SAM" id="SignalP"/>
    </source>
</evidence>
<dbReference type="PANTHER" id="PTHR24024:SF18">
    <property type="entry name" value="SHORT-CHAIN COLLAGEN C4-LIKE"/>
    <property type="match status" value="1"/>
</dbReference>
<evidence type="ECO:0000313" key="2">
    <source>
        <dbReference type="EMBL" id="PVD18683.1"/>
    </source>
</evidence>
<dbReference type="Proteomes" id="UP000245119">
    <property type="component" value="Linkage Group LG14"/>
</dbReference>
<dbReference type="OrthoDB" id="6127486at2759"/>
<dbReference type="AlphaFoldDB" id="A0A2T7NBY9"/>
<gene>
    <name evidence="2" type="ORF">C0Q70_21233</name>
</gene>
<keyword evidence="1" id="KW-0732">Signal</keyword>
<comment type="caution">
    <text evidence="2">The sequence shown here is derived from an EMBL/GenBank/DDBJ whole genome shotgun (WGS) entry which is preliminary data.</text>
</comment>
<accession>A0A2T7NBY9</accession>
<name>A0A2T7NBY9_POMCA</name>
<organism evidence="2 3">
    <name type="scientific">Pomacea canaliculata</name>
    <name type="common">Golden apple snail</name>
    <dbReference type="NCBI Taxonomy" id="400727"/>
    <lineage>
        <taxon>Eukaryota</taxon>
        <taxon>Metazoa</taxon>
        <taxon>Spiralia</taxon>
        <taxon>Lophotrochozoa</taxon>
        <taxon>Mollusca</taxon>
        <taxon>Gastropoda</taxon>
        <taxon>Caenogastropoda</taxon>
        <taxon>Architaenioglossa</taxon>
        <taxon>Ampullarioidea</taxon>
        <taxon>Ampullariidae</taxon>
        <taxon>Pomacea</taxon>
    </lineage>
</organism>
<reference evidence="2 3" key="1">
    <citation type="submission" date="2018-04" db="EMBL/GenBank/DDBJ databases">
        <title>The genome of golden apple snail Pomacea canaliculata provides insight into stress tolerance and invasive adaptation.</title>
        <authorList>
            <person name="Liu C."/>
            <person name="Liu B."/>
            <person name="Ren Y."/>
            <person name="Zhang Y."/>
            <person name="Wang H."/>
            <person name="Li S."/>
            <person name="Jiang F."/>
            <person name="Yin L."/>
            <person name="Zhang G."/>
            <person name="Qian W."/>
            <person name="Fan W."/>
        </authorList>
    </citation>
    <scope>NUCLEOTIDE SEQUENCE [LARGE SCALE GENOMIC DNA]</scope>
    <source>
        <strain evidence="2">SZHN2017</strain>
        <tissue evidence="2">Muscle</tissue>
    </source>
</reference>
<sequence>MSPLVALLLVSLVSSASASLAVDPADSQGASSGLQEQDKRDVDSVELQANILDLATKRELDELRSWATGRLATLELQTVTSQLQSALPSSASVMGGGLNNKTGSAANALCLTLEPVYDGHNPPTWTSTVYGSEYETTPEEKQDQDGVCSVCRVHRSTTLMIPGTNVCPNGWTLEYSGYLMAGHDNNPASTEYICVDKKQDARYGSNANNNGNIYYYTIGICGSLPCPPYVQGKVVTCVVCSK</sequence>
<dbReference type="GO" id="GO:0005615">
    <property type="term" value="C:extracellular space"/>
    <property type="evidence" value="ECO:0007669"/>
    <property type="project" value="TreeGrafter"/>
</dbReference>
<dbReference type="EMBL" id="PZQS01000014">
    <property type="protein sequence ID" value="PVD18683.1"/>
    <property type="molecule type" value="Genomic_DNA"/>
</dbReference>
<proteinExistence type="predicted"/>
<keyword evidence="3" id="KW-1185">Reference proteome</keyword>
<feature type="chain" id="PRO_5015507238" evidence="1">
    <location>
        <begin position="19"/>
        <end position="242"/>
    </location>
</feature>
<feature type="signal peptide" evidence="1">
    <location>
        <begin position="1"/>
        <end position="18"/>
    </location>
</feature>
<dbReference type="PANTHER" id="PTHR24024">
    <property type="entry name" value="PULMONARY SURFACTANT-ASSOCIATED PROTEIN A"/>
    <property type="match status" value="1"/>
</dbReference>
<dbReference type="InterPro" id="IPR051077">
    <property type="entry name" value="Ca-dependent_lectin"/>
</dbReference>
<protein>
    <submittedName>
        <fullName evidence="2">Uncharacterized protein</fullName>
    </submittedName>
</protein>